<dbReference type="Gene3D" id="3.40.50.12780">
    <property type="entry name" value="N-terminal domain of ligase-like"/>
    <property type="match status" value="1"/>
</dbReference>
<evidence type="ECO:0000313" key="4">
    <source>
        <dbReference type="Proteomes" id="UP000662986"/>
    </source>
</evidence>
<feature type="domain" description="AMP-dependent synthetase/ligase" evidence="1">
    <location>
        <begin position="6"/>
        <end position="361"/>
    </location>
</feature>
<dbReference type="Pfam" id="PF13193">
    <property type="entry name" value="AMP-binding_C"/>
    <property type="match status" value="1"/>
</dbReference>
<dbReference type="InterPro" id="IPR000873">
    <property type="entry name" value="AMP-dep_synth/lig_dom"/>
</dbReference>
<dbReference type="InterPro" id="IPR020845">
    <property type="entry name" value="AMP-binding_CS"/>
</dbReference>
<evidence type="ECO:0000313" key="3">
    <source>
        <dbReference type="EMBL" id="QSE92043.1"/>
    </source>
</evidence>
<feature type="domain" description="AMP-binding enzyme C-terminal" evidence="2">
    <location>
        <begin position="419"/>
        <end position="493"/>
    </location>
</feature>
<dbReference type="SUPFAM" id="SSF56801">
    <property type="entry name" value="Acetyl-CoA synthetase-like"/>
    <property type="match status" value="1"/>
</dbReference>
<dbReference type="EMBL" id="CP070619">
    <property type="protein sequence ID" value="QSE92043.1"/>
    <property type="molecule type" value="Genomic_DNA"/>
</dbReference>
<sequence length="515" mass="55517">MTFASRNAEDGGAQPALRCGDTEMAWDQAHTVLRRIANGLNTLDLGTLRRVAVFAGNSTEAVLAYGGITLAGASAVPVNFHLTAEEAAYIFEDSCASVAFVDANTLERGRAAAEAAGIATIIVWGDVPETVDPAIHRWHEWLSAASDVEPRTDLTPLPSLVYTSGTTGRPKGTELPPTAFAGGADIAEHLVRLGENSLVKHGRHLVVGPLYHSGPLVGTRLFLAGVPVTVLPKFDPEAVLEAIERDRIGSSIMVPTHFQRILALPDQVRSKYDLGSLRFVQQVGAKCPTDVKAAIIDWWGPVVWESYGASEVGTVCRISAEEWLEHRGSVGRPVSPFEVVVVDADGEPVPPEVTGRLYFRDATGRGVVYHNASNADAHLEPGLFTLGEIGYQDADGYVYITDRFSDMVVSGGVNIYPAESEQVLAAHPGIAEVACIGIPDEQMGEQLLALVVRNDPGLTESEVLAYCRDRLSHYKCPRSVEFVETLHRSAVGKINKRALRAPYWSRDDEAAPARP</sequence>
<dbReference type="Gene3D" id="3.30.300.30">
    <property type="match status" value="1"/>
</dbReference>
<evidence type="ECO:0000259" key="1">
    <source>
        <dbReference type="Pfam" id="PF00501"/>
    </source>
</evidence>
<evidence type="ECO:0000259" key="2">
    <source>
        <dbReference type="Pfam" id="PF13193"/>
    </source>
</evidence>
<dbReference type="RefSeq" id="WP_206008411.1">
    <property type="nucleotide sequence ID" value="NZ_CP070619.1"/>
</dbReference>
<organism evidence="3 4">
    <name type="scientific">Rhodococcus pseudokoreensis</name>
    <dbReference type="NCBI Taxonomy" id="2811421"/>
    <lineage>
        <taxon>Bacteria</taxon>
        <taxon>Bacillati</taxon>
        <taxon>Actinomycetota</taxon>
        <taxon>Actinomycetes</taxon>
        <taxon>Mycobacteriales</taxon>
        <taxon>Nocardiaceae</taxon>
        <taxon>Rhodococcus</taxon>
    </lineage>
</organism>
<dbReference type="Pfam" id="PF00501">
    <property type="entry name" value="AMP-binding"/>
    <property type="match status" value="1"/>
</dbReference>
<reference evidence="3 4" key="2">
    <citation type="journal article" date="2022" name="Arch. Microbiol.">
        <title>Rhodococcus pseudokoreensis sp. nov. isolated from the rhizosphere of young M26 apple rootstocks.</title>
        <authorList>
            <person name="Kampfer P."/>
            <person name="Glaeser S.P."/>
            <person name="Blom J."/>
            <person name="Wolf J."/>
            <person name="Benning S."/>
            <person name="Schloter M."/>
            <person name="Neumann-Schaal M."/>
        </authorList>
    </citation>
    <scope>NUCLEOTIDE SEQUENCE [LARGE SCALE GENOMIC DNA]</scope>
    <source>
        <strain evidence="3 4">R79</strain>
    </source>
</reference>
<dbReference type="InterPro" id="IPR042099">
    <property type="entry name" value="ANL_N_sf"/>
</dbReference>
<proteinExistence type="predicted"/>
<dbReference type="PANTHER" id="PTHR24096">
    <property type="entry name" value="LONG-CHAIN-FATTY-ACID--COA LIGASE"/>
    <property type="match status" value="1"/>
</dbReference>
<accession>A0A974W890</accession>
<protein>
    <submittedName>
        <fullName evidence="3">AMP-binding protein</fullName>
    </submittedName>
</protein>
<dbReference type="InterPro" id="IPR045851">
    <property type="entry name" value="AMP-bd_C_sf"/>
</dbReference>
<reference evidence="3 4" key="1">
    <citation type="journal article" date="2021" name="Microbiol. Resour. Announc.">
        <title>Complete Genome Sequences of Two Rhodococcus sp. Strains with Large and Linear Chromosomes, Isolated from Apple Rhizosphere.</title>
        <authorList>
            <person name="Benning S."/>
            <person name="Brugnone N."/>
            <person name="Siani R."/>
            <person name="Kublik S."/>
            <person name="Schloter M."/>
            <person name="Rad V."/>
        </authorList>
    </citation>
    <scope>NUCLEOTIDE SEQUENCE [LARGE SCALE GENOMIC DNA]</scope>
    <source>
        <strain evidence="3 4">R79</strain>
    </source>
</reference>
<dbReference type="Proteomes" id="UP000662986">
    <property type="component" value="Chromosome"/>
</dbReference>
<dbReference type="InterPro" id="IPR025110">
    <property type="entry name" value="AMP-bd_C"/>
</dbReference>
<name>A0A974W890_9NOCA</name>
<gene>
    <name evidence="3" type="ORF">JWS13_27090</name>
</gene>
<dbReference type="PANTHER" id="PTHR24096:SF323">
    <property type="entry name" value="BLR3536 PROTEIN"/>
    <property type="match status" value="1"/>
</dbReference>
<dbReference type="PROSITE" id="PS00455">
    <property type="entry name" value="AMP_BINDING"/>
    <property type="match status" value="1"/>
</dbReference>
<keyword evidence="4" id="KW-1185">Reference proteome</keyword>